<keyword evidence="1" id="KW-1133">Transmembrane helix</keyword>
<protein>
    <recommendedName>
        <fullName evidence="4">Group-specific protein</fullName>
    </recommendedName>
</protein>
<evidence type="ECO:0000313" key="3">
    <source>
        <dbReference type="Proteomes" id="UP000251431"/>
    </source>
</evidence>
<feature type="transmembrane region" description="Helical" evidence="1">
    <location>
        <begin position="87"/>
        <end position="104"/>
    </location>
</feature>
<sequence>MVILTTILIVLYAVLIGVAGIKKWKEVGFEVRTLIFVIISISILLILCIPSKGWLFILLIIAFILLHILAVIEGRLTNGRITFSHHIIRFIFHCIIALMVYKFIL</sequence>
<dbReference type="EMBL" id="UAQE01000004">
    <property type="protein sequence ID" value="SPU38683.1"/>
    <property type="molecule type" value="Genomic_DNA"/>
</dbReference>
<keyword evidence="1" id="KW-0812">Transmembrane</keyword>
<evidence type="ECO:0000313" key="2">
    <source>
        <dbReference type="EMBL" id="SPU38683.1"/>
    </source>
</evidence>
<accession>A0A2X1A0G3</accession>
<gene>
    <name evidence="2" type="ORF">NCTC7582_04648</name>
</gene>
<dbReference type="AlphaFoldDB" id="A0A2X1A0G3"/>
<feature type="transmembrane region" description="Helical" evidence="1">
    <location>
        <begin position="54"/>
        <end position="72"/>
    </location>
</feature>
<evidence type="ECO:0000256" key="1">
    <source>
        <dbReference type="SAM" id="Phobius"/>
    </source>
</evidence>
<evidence type="ECO:0008006" key="4">
    <source>
        <dbReference type="Google" id="ProtNLM"/>
    </source>
</evidence>
<organism evidence="2 3">
    <name type="scientific">Lysinibacillus capsici</name>
    <dbReference type="NCBI Taxonomy" id="2115968"/>
    <lineage>
        <taxon>Bacteria</taxon>
        <taxon>Bacillati</taxon>
        <taxon>Bacillota</taxon>
        <taxon>Bacilli</taxon>
        <taxon>Bacillales</taxon>
        <taxon>Bacillaceae</taxon>
        <taxon>Lysinibacillus</taxon>
    </lineage>
</organism>
<proteinExistence type="predicted"/>
<name>A0A2X1A0G3_9BACI</name>
<reference evidence="2 3" key="1">
    <citation type="submission" date="2018-06" db="EMBL/GenBank/DDBJ databases">
        <authorList>
            <consortium name="Pathogen Informatics"/>
            <person name="Doyle S."/>
        </authorList>
    </citation>
    <scope>NUCLEOTIDE SEQUENCE [LARGE SCALE GENOMIC DNA]</scope>
    <source>
        <strain evidence="2 3">NCTC7582</strain>
    </source>
</reference>
<keyword evidence="1" id="KW-0472">Membrane</keyword>
<dbReference type="Proteomes" id="UP000251431">
    <property type="component" value="Unassembled WGS sequence"/>
</dbReference>
<feature type="transmembrane region" description="Helical" evidence="1">
    <location>
        <begin position="29"/>
        <end position="47"/>
    </location>
</feature>